<sequence>MNVDPSSEEASSGNSRTPLMSIGFAVFAVLIVPVFLYSMGPDGPAKVGDVVFATDRHRVRIMGSGNEEIGTYSAMCVLEPRVQLVVQQMGPPSEGGMIAEPVGLEKTGPPFCVPGKPVMVYSHQVTLQPDLWGGLQDTLLQLSSGR</sequence>
<evidence type="ECO:0000313" key="2">
    <source>
        <dbReference type="EMBL" id="WNM62395.1"/>
    </source>
</evidence>
<keyword evidence="1" id="KW-0812">Transmembrane</keyword>
<dbReference type="AlphaFoldDB" id="A0AA96GL53"/>
<dbReference type="KEGG" id="nneo:PQG83_01230"/>
<organism evidence="2 3">
    <name type="scientific">Candidatus Nitrospira neomarina</name>
    <dbReference type="NCBI Taxonomy" id="3020899"/>
    <lineage>
        <taxon>Bacteria</taxon>
        <taxon>Pseudomonadati</taxon>
        <taxon>Nitrospirota</taxon>
        <taxon>Nitrospiria</taxon>
        <taxon>Nitrospirales</taxon>
        <taxon>Nitrospiraceae</taxon>
        <taxon>Nitrospira</taxon>
    </lineage>
</organism>
<name>A0AA96GL53_9BACT</name>
<gene>
    <name evidence="2" type="ORF">PQG83_01230</name>
</gene>
<accession>A0AA96GL53</accession>
<feature type="transmembrane region" description="Helical" evidence="1">
    <location>
        <begin position="20"/>
        <end position="37"/>
    </location>
</feature>
<evidence type="ECO:0000256" key="1">
    <source>
        <dbReference type="SAM" id="Phobius"/>
    </source>
</evidence>
<proteinExistence type="predicted"/>
<dbReference type="EMBL" id="CP116968">
    <property type="protein sequence ID" value="WNM62395.1"/>
    <property type="molecule type" value="Genomic_DNA"/>
</dbReference>
<keyword evidence="1" id="KW-1133">Transmembrane helix</keyword>
<evidence type="ECO:0000313" key="3">
    <source>
        <dbReference type="Proteomes" id="UP001302494"/>
    </source>
</evidence>
<reference evidence="2 3" key="1">
    <citation type="submission" date="2023-01" db="EMBL/GenBank/DDBJ databases">
        <title>Cultivation and genomic characterization of new, ubiquitous marine nitrite-oxidizing bacteria from the Nitrospirales.</title>
        <authorList>
            <person name="Mueller A.J."/>
            <person name="Daebeler A."/>
            <person name="Herbold C.W."/>
            <person name="Kirkegaard R.H."/>
            <person name="Daims H."/>
        </authorList>
    </citation>
    <scope>NUCLEOTIDE SEQUENCE [LARGE SCALE GENOMIC DNA]</scope>
    <source>
        <strain evidence="2 3">DK</strain>
    </source>
</reference>
<dbReference type="Proteomes" id="UP001302494">
    <property type="component" value="Chromosome"/>
</dbReference>
<dbReference type="RefSeq" id="WP_312745831.1">
    <property type="nucleotide sequence ID" value="NZ_CP116968.1"/>
</dbReference>
<keyword evidence="1" id="KW-0472">Membrane</keyword>
<protein>
    <submittedName>
        <fullName evidence="2">Uncharacterized protein</fullName>
    </submittedName>
</protein>
<keyword evidence="3" id="KW-1185">Reference proteome</keyword>